<dbReference type="AlphaFoldDB" id="A0A919FFI4"/>
<dbReference type="Proteomes" id="UP000617734">
    <property type="component" value="Unassembled WGS sequence"/>
</dbReference>
<feature type="transmembrane region" description="Helical" evidence="1">
    <location>
        <begin position="235"/>
        <end position="254"/>
    </location>
</feature>
<feature type="transmembrane region" description="Helical" evidence="1">
    <location>
        <begin position="79"/>
        <end position="96"/>
    </location>
</feature>
<reference evidence="2" key="1">
    <citation type="journal article" date="2014" name="Int. J. Syst. Evol. Microbiol.">
        <title>Complete genome sequence of Corynebacterium casei LMG S-19264T (=DSM 44701T), isolated from a smear-ripened cheese.</title>
        <authorList>
            <consortium name="US DOE Joint Genome Institute (JGI-PGF)"/>
            <person name="Walter F."/>
            <person name="Albersmeier A."/>
            <person name="Kalinowski J."/>
            <person name="Ruckert C."/>
        </authorList>
    </citation>
    <scope>NUCLEOTIDE SEQUENCE</scope>
    <source>
        <strain evidence="2">JCM 4646</strain>
    </source>
</reference>
<proteinExistence type="predicted"/>
<feature type="transmembrane region" description="Helical" evidence="1">
    <location>
        <begin position="484"/>
        <end position="503"/>
    </location>
</feature>
<organism evidence="2 3">
    <name type="scientific">Kitasatospora indigofera</name>
    <dbReference type="NCBI Taxonomy" id="67307"/>
    <lineage>
        <taxon>Bacteria</taxon>
        <taxon>Bacillati</taxon>
        <taxon>Actinomycetota</taxon>
        <taxon>Actinomycetes</taxon>
        <taxon>Kitasatosporales</taxon>
        <taxon>Streptomycetaceae</taxon>
        <taxon>Kitasatospora</taxon>
    </lineage>
</organism>
<name>A0A919FFI4_9ACTN</name>
<sequence>MIEQQITDTPRPPIRWARRSGPAVRPVRRTLRQRLAAPGVAGWAVRAPLPVALVLWLVALRGARLDRMGTLGLLQALPLPYWLGLVVITVGFAAALRDPRLPQRWPAAYVLGLITMVHATPSVLYPTLRYAWAWKHIAIVDAVMRHNGTVPNAHELDIYNRWPGFFDLNVLFLRATGLHSALGYASWYPLLANVLLIGPLLLIYRSLTKDRRLIWGGVWLYFATSWVGQDYFAPQAFAYFLFLIVIGLVLRQLAARRAAARAPGAPSPEPSAAPPVAPSAVPGVPGARALSLFTDAPARGGWRLAPFGLLLVLTGAIVTSHPLTPMMLISFLLLLSLPRANRAVVLPVLAAAAGLTLLWDATVARPYLASNISALVGALSSPDRNAVSGFAGLAAAAPAQVMASWVDRGLTATVLLLALAAACRRRWRRTPLPLLLLAPFPLLLANPYGGEMIFRAYLFALPAAAFLIATLIARTPRHPRTGTVVHSVVLLALLAGTLCGYYSKEAINYFTPQEVAAGQYLAQNAPPGSQIVVLTADLPGFELRYEQRVRTVLAQQTVADRRALLADPASTLESTMSDPAVVGPSFLVLTRAQAAECELTGVFPTDTLGKVRLAASGMPTLRPVFANHDAVIYRHVTPVVGTGLFAAHPR</sequence>
<feature type="transmembrane region" description="Helical" evidence="1">
    <location>
        <begin position="213"/>
        <end position="229"/>
    </location>
</feature>
<feature type="transmembrane region" description="Helical" evidence="1">
    <location>
        <begin position="309"/>
        <end position="334"/>
    </location>
</feature>
<feature type="transmembrane region" description="Helical" evidence="1">
    <location>
        <begin position="432"/>
        <end position="448"/>
    </location>
</feature>
<evidence type="ECO:0000313" key="3">
    <source>
        <dbReference type="Proteomes" id="UP000617734"/>
    </source>
</evidence>
<keyword evidence="1" id="KW-0472">Membrane</keyword>
<evidence type="ECO:0000256" key="1">
    <source>
        <dbReference type="SAM" id="Phobius"/>
    </source>
</evidence>
<feature type="transmembrane region" description="Helical" evidence="1">
    <location>
        <begin position="454"/>
        <end position="472"/>
    </location>
</feature>
<feature type="transmembrane region" description="Helical" evidence="1">
    <location>
        <begin position="35"/>
        <end position="59"/>
    </location>
</feature>
<dbReference type="GeneID" id="95351821"/>
<reference evidence="2" key="2">
    <citation type="submission" date="2020-09" db="EMBL/GenBank/DDBJ databases">
        <authorList>
            <person name="Sun Q."/>
            <person name="Ohkuma M."/>
        </authorList>
    </citation>
    <scope>NUCLEOTIDE SEQUENCE</scope>
    <source>
        <strain evidence="2">JCM 4646</strain>
    </source>
</reference>
<gene>
    <name evidence="2" type="ORF">GCM10018781_13240</name>
</gene>
<evidence type="ECO:0000313" key="2">
    <source>
        <dbReference type="EMBL" id="GHH63557.1"/>
    </source>
</evidence>
<feature type="transmembrane region" description="Helical" evidence="1">
    <location>
        <begin position="340"/>
        <end position="359"/>
    </location>
</feature>
<keyword evidence="1" id="KW-1133">Transmembrane helix</keyword>
<accession>A0A919FFI4</accession>
<dbReference type="RefSeq" id="WP_190209809.1">
    <property type="nucleotide sequence ID" value="NZ_BNBO01000004.1"/>
</dbReference>
<comment type="caution">
    <text evidence="2">The sequence shown here is derived from an EMBL/GenBank/DDBJ whole genome shotgun (WGS) entry which is preliminary data.</text>
</comment>
<feature type="transmembrane region" description="Helical" evidence="1">
    <location>
        <begin position="186"/>
        <end position="204"/>
    </location>
</feature>
<feature type="transmembrane region" description="Helical" evidence="1">
    <location>
        <begin position="108"/>
        <end position="128"/>
    </location>
</feature>
<keyword evidence="1" id="KW-0812">Transmembrane</keyword>
<keyword evidence="3" id="KW-1185">Reference proteome</keyword>
<protein>
    <submittedName>
        <fullName evidence="2">Uncharacterized protein</fullName>
    </submittedName>
</protein>
<dbReference type="EMBL" id="BNBO01000004">
    <property type="protein sequence ID" value="GHH63557.1"/>
    <property type="molecule type" value="Genomic_DNA"/>
</dbReference>